<keyword evidence="5" id="KW-1185">Reference proteome</keyword>
<dbReference type="EMBL" id="CAACVG010007799">
    <property type="protein sequence ID" value="VEN47124.1"/>
    <property type="molecule type" value="Genomic_DNA"/>
</dbReference>
<dbReference type="AlphaFoldDB" id="A0A653CIF1"/>
<dbReference type="Pfam" id="PF21788">
    <property type="entry name" value="TNP-like_GBD"/>
    <property type="match status" value="1"/>
</dbReference>
<organism evidence="4 5">
    <name type="scientific">Callosobruchus maculatus</name>
    <name type="common">Southern cowpea weevil</name>
    <name type="synonym">Pulse bruchid</name>
    <dbReference type="NCBI Taxonomy" id="64391"/>
    <lineage>
        <taxon>Eukaryota</taxon>
        <taxon>Metazoa</taxon>
        <taxon>Ecdysozoa</taxon>
        <taxon>Arthropoda</taxon>
        <taxon>Hexapoda</taxon>
        <taxon>Insecta</taxon>
        <taxon>Pterygota</taxon>
        <taxon>Neoptera</taxon>
        <taxon>Endopterygota</taxon>
        <taxon>Coleoptera</taxon>
        <taxon>Polyphaga</taxon>
        <taxon>Cucujiformia</taxon>
        <taxon>Chrysomeloidea</taxon>
        <taxon>Chrysomelidae</taxon>
        <taxon>Bruchinae</taxon>
        <taxon>Bruchini</taxon>
        <taxon>Callosobruchus</taxon>
    </lineage>
</organism>
<feature type="domain" description="Transposable element P transposase-like RNase H" evidence="1">
    <location>
        <begin position="1"/>
        <end position="63"/>
    </location>
</feature>
<feature type="domain" description="Transposable element P transposase-like GTP-binding insertion" evidence="2">
    <location>
        <begin position="92"/>
        <end position="214"/>
    </location>
</feature>
<evidence type="ECO:0000259" key="2">
    <source>
        <dbReference type="Pfam" id="PF21788"/>
    </source>
</evidence>
<protein>
    <recommendedName>
        <fullName evidence="6">THAP-type domain-containing protein</fullName>
    </recommendedName>
</protein>
<gene>
    <name evidence="4" type="ORF">CALMAC_LOCUS8993</name>
</gene>
<dbReference type="Pfam" id="PF21789">
    <property type="entry name" value="TNP-like_RNaseH_C"/>
    <property type="match status" value="1"/>
</dbReference>
<sequence>MLVCVNSSWKIPVGYFFLNGLAGSEKAELVRKCLSFLHESGITVSSLTFDGAAVNFAMASHLGADFKDPKQLKTSFTHPVTGDDVFIFLDPCHMIKLVRNTFGSQKLLNDDANNQIDWNFIVRLCDAQYDQGLHLGTKLRSRHLGWSREKMKVKLATQTLSKSVADALLYLSQDLKSPQFANAEPTARFVELFSNIFDVFNSRNRFAKYHFKRPLSPATEDSFFEFLNKMEEYIHSLKLNNTPISQSPRKVGFLGFLICIKSLKLFYQKYCIESHHLKYVLTNKLSQDHLELFFGAIRSKGGFNNNPSARQFEAAYKRLLVHTEIGGPSSGNISLNENLPILSCGSGQKLTVDDEGTDMLSTTEYSDFLQKIKNDIAIYQSSSYAWGLTMFNEDVVAYISGFVVRSLKKYISCEKCKDLLESETVVSLLQRRKQFGNLIIASAMVINVCRAAEKYFRFFSKTTGLFNSHVKNVSLLLINNTMETLPSTIFSFFQNHLYDDDPIDGHASQLIKLILKQYFNLRIHHETVKKADESRSTRIRSVFTKTILFSHQ</sequence>
<dbReference type="PANTHER" id="PTHR47577">
    <property type="entry name" value="THAP DOMAIN-CONTAINING PROTEIN 6"/>
    <property type="match status" value="1"/>
</dbReference>
<evidence type="ECO:0000313" key="4">
    <source>
        <dbReference type="EMBL" id="VEN47124.1"/>
    </source>
</evidence>
<dbReference type="OrthoDB" id="6491412at2759"/>
<dbReference type="InterPro" id="IPR048367">
    <property type="entry name" value="TNP-like_RNaseH_C"/>
</dbReference>
<evidence type="ECO:0000259" key="1">
    <source>
        <dbReference type="Pfam" id="PF21787"/>
    </source>
</evidence>
<dbReference type="Pfam" id="PF21787">
    <property type="entry name" value="TNP-like_RNaseH_N"/>
    <property type="match status" value="1"/>
</dbReference>
<evidence type="ECO:0008006" key="6">
    <source>
        <dbReference type="Google" id="ProtNLM"/>
    </source>
</evidence>
<dbReference type="InterPro" id="IPR048366">
    <property type="entry name" value="TNP-like_GBD"/>
</dbReference>
<name>A0A653CIF1_CALMS</name>
<dbReference type="InterPro" id="IPR048365">
    <property type="entry name" value="TNP-like_RNaseH_N"/>
</dbReference>
<evidence type="ECO:0000313" key="5">
    <source>
        <dbReference type="Proteomes" id="UP000410492"/>
    </source>
</evidence>
<accession>A0A653CIF1</accession>
<reference evidence="4 5" key="1">
    <citation type="submission" date="2019-01" db="EMBL/GenBank/DDBJ databases">
        <authorList>
            <person name="Sayadi A."/>
        </authorList>
    </citation>
    <scope>NUCLEOTIDE SEQUENCE [LARGE SCALE GENOMIC DNA]</scope>
</reference>
<dbReference type="Proteomes" id="UP000410492">
    <property type="component" value="Unassembled WGS sequence"/>
</dbReference>
<proteinExistence type="predicted"/>
<evidence type="ECO:0000259" key="3">
    <source>
        <dbReference type="Pfam" id="PF21789"/>
    </source>
</evidence>
<dbReference type="PANTHER" id="PTHR47577:SF2">
    <property type="entry name" value="THAP DOMAIN CONTAINING 9"/>
    <property type="match status" value="1"/>
</dbReference>
<feature type="domain" description="Transposable element P transposase-like RNase H C-terminal" evidence="3">
    <location>
        <begin position="283"/>
        <end position="317"/>
    </location>
</feature>